<evidence type="ECO:0000313" key="2">
    <source>
        <dbReference type="EMBL" id="MBW0501655.1"/>
    </source>
</evidence>
<accession>A0A9Q3HH31</accession>
<name>A0A9Q3HH31_9BASI</name>
<gene>
    <name evidence="2" type="ORF">O181_041370</name>
</gene>
<dbReference type="Proteomes" id="UP000765509">
    <property type="component" value="Unassembled WGS sequence"/>
</dbReference>
<evidence type="ECO:0000313" key="3">
    <source>
        <dbReference type="Proteomes" id="UP000765509"/>
    </source>
</evidence>
<sequence>MAMCRGIEEVNMEVGPRRVKRMSALSSISRIRLQPRIQGAYSIQAMNGSRPDQRRSHRRTKCPPYHEALATRSMVDGEVLEASSRLAPNRPSSQARKPTHPSKRPGPNRLSSNGKATLEILRPEVGFFGSDARTFTQIVDLALDGASRYMFLLVSISHYRWLASFFLGPHSADNLEFGDCIVDGRERYPN</sequence>
<proteinExistence type="predicted"/>
<keyword evidence="3" id="KW-1185">Reference proteome</keyword>
<feature type="region of interest" description="Disordered" evidence="1">
    <location>
        <begin position="82"/>
        <end position="115"/>
    </location>
</feature>
<feature type="region of interest" description="Disordered" evidence="1">
    <location>
        <begin position="42"/>
        <end position="66"/>
    </location>
</feature>
<dbReference type="AlphaFoldDB" id="A0A9Q3HH31"/>
<reference evidence="2" key="1">
    <citation type="submission" date="2021-03" db="EMBL/GenBank/DDBJ databases">
        <title>Draft genome sequence of rust myrtle Austropuccinia psidii MF-1, a brazilian biotype.</title>
        <authorList>
            <person name="Quecine M.C."/>
            <person name="Pachon D.M.R."/>
            <person name="Bonatelli M.L."/>
            <person name="Correr F.H."/>
            <person name="Franceschini L.M."/>
            <person name="Leite T.F."/>
            <person name="Margarido G.R.A."/>
            <person name="Almeida C.A."/>
            <person name="Ferrarezi J.A."/>
            <person name="Labate C.A."/>
        </authorList>
    </citation>
    <scope>NUCLEOTIDE SEQUENCE</scope>
    <source>
        <strain evidence="2">MF-1</strain>
    </source>
</reference>
<evidence type="ECO:0000256" key="1">
    <source>
        <dbReference type="SAM" id="MobiDB-lite"/>
    </source>
</evidence>
<comment type="caution">
    <text evidence="2">The sequence shown here is derived from an EMBL/GenBank/DDBJ whole genome shotgun (WGS) entry which is preliminary data.</text>
</comment>
<dbReference type="EMBL" id="AVOT02016444">
    <property type="protein sequence ID" value="MBW0501655.1"/>
    <property type="molecule type" value="Genomic_DNA"/>
</dbReference>
<protein>
    <submittedName>
        <fullName evidence="2">Uncharacterized protein</fullName>
    </submittedName>
</protein>
<organism evidence="2 3">
    <name type="scientific">Austropuccinia psidii MF-1</name>
    <dbReference type="NCBI Taxonomy" id="1389203"/>
    <lineage>
        <taxon>Eukaryota</taxon>
        <taxon>Fungi</taxon>
        <taxon>Dikarya</taxon>
        <taxon>Basidiomycota</taxon>
        <taxon>Pucciniomycotina</taxon>
        <taxon>Pucciniomycetes</taxon>
        <taxon>Pucciniales</taxon>
        <taxon>Sphaerophragmiaceae</taxon>
        <taxon>Austropuccinia</taxon>
    </lineage>
</organism>